<dbReference type="AlphaFoldDB" id="A0A376FB17"/>
<sequence>MMYLRALLVFALLIPFHALSLNFSSTFLRLNCPQRGLVEVILHVYDHTQERWRGHFETGAGHKRAGDTEIIPFANGDILFHSLSSDAFSYLYDGENILRHCVKLDERPVYPSF</sequence>
<evidence type="ECO:0000313" key="1">
    <source>
        <dbReference type="EMBL" id="STD20866.1"/>
    </source>
</evidence>
<gene>
    <name evidence="1" type="ORF">NCTC12123_02364</name>
</gene>
<protein>
    <submittedName>
        <fullName evidence="1">Uncharacterized protein</fullName>
    </submittedName>
</protein>
<accession>A0A376FB17</accession>
<name>A0A376FB17_ENTAS</name>
<proteinExistence type="predicted"/>
<dbReference type="Proteomes" id="UP000255163">
    <property type="component" value="Unassembled WGS sequence"/>
</dbReference>
<reference evidence="1 2" key="1">
    <citation type="submission" date="2018-06" db="EMBL/GenBank/DDBJ databases">
        <authorList>
            <consortium name="Pathogen Informatics"/>
            <person name="Doyle S."/>
        </authorList>
    </citation>
    <scope>NUCLEOTIDE SEQUENCE [LARGE SCALE GENOMIC DNA]</scope>
    <source>
        <strain evidence="1 2">NCTC12123</strain>
    </source>
</reference>
<evidence type="ECO:0000313" key="2">
    <source>
        <dbReference type="Proteomes" id="UP000255163"/>
    </source>
</evidence>
<organism evidence="1 2">
    <name type="scientific">Enterobacter asburiae</name>
    <dbReference type="NCBI Taxonomy" id="61645"/>
    <lineage>
        <taxon>Bacteria</taxon>
        <taxon>Pseudomonadati</taxon>
        <taxon>Pseudomonadota</taxon>
        <taxon>Gammaproteobacteria</taxon>
        <taxon>Enterobacterales</taxon>
        <taxon>Enterobacteriaceae</taxon>
        <taxon>Enterobacter</taxon>
        <taxon>Enterobacter cloacae complex</taxon>
    </lineage>
</organism>
<dbReference type="EMBL" id="UFYI01000007">
    <property type="protein sequence ID" value="STD20866.1"/>
    <property type="molecule type" value="Genomic_DNA"/>
</dbReference>